<dbReference type="InterPro" id="IPR050071">
    <property type="entry name" value="Dehydroquinate_synthase"/>
</dbReference>
<evidence type="ECO:0000256" key="17">
    <source>
        <dbReference type="ARBA" id="ARBA00023285"/>
    </source>
</evidence>
<dbReference type="GO" id="GO:0005737">
    <property type="term" value="C:cytoplasm"/>
    <property type="evidence" value="ECO:0007669"/>
    <property type="project" value="UniProtKB-SubCell"/>
</dbReference>
<evidence type="ECO:0000256" key="7">
    <source>
        <dbReference type="ARBA" id="ARBA00022605"/>
    </source>
</evidence>
<reference evidence="22 23" key="1">
    <citation type="submission" date="2020-08" db="EMBL/GenBank/DDBJ databases">
        <title>Genomic Encyclopedia of Archaeal and Bacterial Type Strains, Phase II (KMG-II): from individual species to whole genera.</title>
        <authorList>
            <person name="Goeker M."/>
        </authorList>
    </citation>
    <scope>NUCLEOTIDE SEQUENCE [LARGE SCALE GENOMIC DNA]</scope>
    <source>
        <strain evidence="22 23">DSM 23288</strain>
    </source>
</reference>
<comment type="catalytic activity">
    <reaction evidence="18 19">
        <text>shikimate + ATP = 3-phosphoshikimate + ADP + H(+)</text>
        <dbReference type="Rhea" id="RHEA:13121"/>
        <dbReference type="ChEBI" id="CHEBI:15378"/>
        <dbReference type="ChEBI" id="CHEBI:30616"/>
        <dbReference type="ChEBI" id="CHEBI:36208"/>
        <dbReference type="ChEBI" id="CHEBI:145989"/>
        <dbReference type="ChEBI" id="CHEBI:456216"/>
        <dbReference type="EC" id="2.7.1.71"/>
    </reaction>
</comment>
<dbReference type="GO" id="GO:0005524">
    <property type="term" value="F:ATP binding"/>
    <property type="evidence" value="ECO:0007669"/>
    <property type="project" value="UniProtKB-UniRule"/>
</dbReference>
<evidence type="ECO:0000256" key="10">
    <source>
        <dbReference type="ARBA" id="ARBA00022741"/>
    </source>
</evidence>
<keyword evidence="14" id="KW-0520">NAD</keyword>
<comment type="subunit">
    <text evidence="19">Monomer.</text>
</comment>
<dbReference type="InterPro" id="IPR027417">
    <property type="entry name" value="P-loop_NTPase"/>
</dbReference>
<dbReference type="CDD" id="cd00464">
    <property type="entry name" value="SK"/>
    <property type="match status" value="1"/>
</dbReference>
<dbReference type="EMBL" id="JACHNU010000009">
    <property type="protein sequence ID" value="MBB4664840.1"/>
    <property type="molecule type" value="Genomic_DNA"/>
</dbReference>
<feature type="binding site" evidence="19">
    <location>
        <begin position="25"/>
        <end position="30"/>
    </location>
    <ligand>
        <name>ATP</name>
        <dbReference type="ChEBI" id="CHEBI:30616"/>
    </ligand>
</feature>
<evidence type="ECO:0000313" key="23">
    <source>
        <dbReference type="Proteomes" id="UP000585272"/>
    </source>
</evidence>
<comment type="cofactor">
    <cofactor evidence="3">
        <name>Zn(2+)</name>
        <dbReference type="ChEBI" id="CHEBI:29105"/>
    </cofactor>
</comment>
<feature type="domain" description="3-dehydroquinate synthase N-terminal" evidence="20">
    <location>
        <begin position="239"/>
        <end position="350"/>
    </location>
</feature>
<evidence type="ECO:0000256" key="5">
    <source>
        <dbReference type="ARBA" id="ARBA00012154"/>
    </source>
</evidence>
<evidence type="ECO:0000256" key="4">
    <source>
        <dbReference type="ARBA" id="ARBA00004842"/>
    </source>
</evidence>
<comment type="cofactor">
    <cofactor evidence="19">
        <name>Mg(2+)</name>
        <dbReference type="ChEBI" id="CHEBI:18420"/>
    </cofactor>
    <text evidence="19">Binds 1 Mg(2+) ion per subunit.</text>
</comment>
<dbReference type="GO" id="GO:0003856">
    <property type="term" value="F:3-dehydroquinate synthase activity"/>
    <property type="evidence" value="ECO:0007669"/>
    <property type="project" value="TreeGrafter"/>
</dbReference>
<dbReference type="GO" id="GO:0009423">
    <property type="term" value="P:chorismate biosynthetic process"/>
    <property type="evidence" value="ECO:0007669"/>
    <property type="project" value="UniProtKB-UniRule"/>
</dbReference>
<dbReference type="GO" id="GO:0004765">
    <property type="term" value="F:shikimate kinase activity"/>
    <property type="evidence" value="ECO:0007669"/>
    <property type="project" value="UniProtKB-UniRule"/>
</dbReference>
<feature type="domain" description="3-dehydroquinate synthase C-terminal" evidence="21">
    <location>
        <begin position="353"/>
        <end position="484"/>
    </location>
</feature>
<comment type="pathway">
    <text evidence="4 19">Metabolic intermediate biosynthesis; chorismate biosynthesis; chorismate from D-erythrose 4-phosphate and phosphoenolpyruvate: step 5/7.</text>
</comment>
<comment type="similarity">
    <text evidence="19">Belongs to the shikimate kinase family.</text>
</comment>
<dbReference type="EC" id="2.7.1.71" evidence="5 19"/>
<sequence>MDAVSDAAKPVLPDDRALVFVGFMGAGKTTAARRLARRFGVEVVDADARISERLGMPIDRCFAEQGEAAFRALEEELVGELLETARGGVFSLGGGALHSERIRNALRGHTTILLDVDVNVAWERAAGRGRPLARDPQEFRELYLRRRPMYMAAADVVLPADRRDRIDAALPSILALADAPAGTRLLWATSASGDYPVFVGRGLLGATLSPVGGNGFLVTDDQVGPRYADRLGRELAATIEIPAGETNKSLQTAEQVWIALGEHGMTQSDHLVALGGGVVGDLAGFVAATYQRGVPVVQIPTTLVAQVDSAYGGKTGVDLPSAKNYVGAYHQPSAVVVDVDTLSTLPREEAAAGYAEVVKTALIAGGHLWERVRTGADPDADTIFECARTKLAVVAMDERDGGVRQVLNLGHTVGHAIETVTGYARYRHGEAVGLGLLAALRLSGQDELRDEVAALLAARGLPVWIDPAEVDLDAVVAATARDKKRRTGQPVPFVLLDGPGAARPGCQVGDEELRAAVGELAQTGGGAS</sequence>
<dbReference type="CDD" id="cd08195">
    <property type="entry name" value="DHQS"/>
    <property type="match status" value="1"/>
</dbReference>
<dbReference type="AlphaFoldDB" id="A0A840ILS6"/>
<keyword evidence="8 19" id="KW-0808">Transferase</keyword>
<comment type="subcellular location">
    <subcellularLocation>
        <location evidence="19">Cytoplasm</location>
    </subcellularLocation>
</comment>
<dbReference type="InterPro" id="IPR030960">
    <property type="entry name" value="DHQS/DOIS_N"/>
</dbReference>
<evidence type="ECO:0000256" key="3">
    <source>
        <dbReference type="ARBA" id="ARBA00001947"/>
    </source>
</evidence>
<comment type="function">
    <text evidence="19">Catalyzes the specific phosphorylation of the 3-hydroxyl group of shikimic acid using ATP as a cosubstrate.</text>
</comment>
<keyword evidence="13 19" id="KW-0067">ATP-binding</keyword>
<protein>
    <recommendedName>
        <fullName evidence="5 19">Shikimate kinase</fullName>
        <shortName evidence="19">SK</shortName>
        <ecNumber evidence="5 19">2.7.1.71</ecNumber>
    </recommendedName>
</protein>
<dbReference type="SUPFAM" id="SSF56796">
    <property type="entry name" value="Dehydroquinate synthase-like"/>
    <property type="match status" value="1"/>
</dbReference>
<keyword evidence="6 19" id="KW-0963">Cytoplasm</keyword>
<evidence type="ECO:0000256" key="19">
    <source>
        <dbReference type="HAMAP-Rule" id="MF_00109"/>
    </source>
</evidence>
<dbReference type="InterPro" id="IPR031322">
    <property type="entry name" value="Shikimate/glucono_kinase"/>
</dbReference>
<feature type="binding site" evidence="19">
    <location>
        <position position="71"/>
    </location>
    <ligand>
        <name>substrate</name>
    </ligand>
</feature>
<comment type="caution">
    <text evidence="22">The sequence shown here is derived from an EMBL/GenBank/DDBJ whole genome shotgun (WGS) entry which is preliminary data.</text>
</comment>
<dbReference type="UniPathway" id="UPA00053">
    <property type="reaction ID" value="UER00088"/>
</dbReference>
<keyword evidence="23" id="KW-1185">Reference proteome</keyword>
<keyword evidence="12" id="KW-0862">Zinc</keyword>
<evidence type="ECO:0000256" key="12">
    <source>
        <dbReference type="ARBA" id="ARBA00022833"/>
    </source>
</evidence>
<gene>
    <name evidence="19" type="primary">aroK</name>
    <name evidence="22" type="ORF">BDZ31_004458</name>
</gene>
<evidence type="ECO:0000256" key="16">
    <source>
        <dbReference type="ARBA" id="ARBA00023239"/>
    </source>
</evidence>
<name>A0A840ILS6_9ACTN</name>
<dbReference type="InterPro" id="IPR056179">
    <property type="entry name" value="DHQS_C"/>
</dbReference>
<dbReference type="PRINTS" id="PR01100">
    <property type="entry name" value="SHIKIMTKNASE"/>
</dbReference>
<feature type="binding site" evidence="19">
    <location>
        <position position="94"/>
    </location>
    <ligand>
        <name>substrate</name>
    </ligand>
</feature>
<keyword evidence="10 19" id="KW-0547">Nucleotide-binding</keyword>
<dbReference type="Pfam" id="PF01202">
    <property type="entry name" value="SKI"/>
    <property type="match status" value="1"/>
</dbReference>
<evidence type="ECO:0000313" key="22">
    <source>
        <dbReference type="EMBL" id="MBB4664840.1"/>
    </source>
</evidence>
<comment type="cofactor">
    <cofactor evidence="1">
        <name>NAD(+)</name>
        <dbReference type="ChEBI" id="CHEBI:57540"/>
    </cofactor>
</comment>
<dbReference type="PROSITE" id="PS01128">
    <property type="entry name" value="SHIKIMATE_KINASE"/>
    <property type="match status" value="1"/>
</dbReference>
<dbReference type="Pfam" id="PF01761">
    <property type="entry name" value="DHQ_synthase"/>
    <property type="match status" value="1"/>
</dbReference>
<proteinExistence type="inferred from homology"/>
<evidence type="ECO:0000256" key="18">
    <source>
        <dbReference type="ARBA" id="ARBA00048567"/>
    </source>
</evidence>
<dbReference type="GO" id="GO:0000287">
    <property type="term" value="F:magnesium ion binding"/>
    <property type="evidence" value="ECO:0007669"/>
    <property type="project" value="UniProtKB-UniRule"/>
</dbReference>
<feature type="binding site" evidence="19">
    <location>
        <position position="47"/>
    </location>
    <ligand>
        <name>substrate</name>
    </ligand>
</feature>
<evidence type="ECO:0000256" key="14">
    <source>
        <dbReference type="ARBA" id="ARBA00023027"/>
    </source>
</evidence>
<dbReference type="Proteomes" id="UP000585272">
    <property type="component" value="Unassembled WGS sequence"/>
</dbReference>
<dbReference type="PANTHER" id="PTHR43622">
    <property type="entry name" value="3-DEHYDROQUINATE SYNTHASE"/>
    <property type="match status" value="1"/>
</dbReference>
<evidence type="ECO:0000256" key="1">
    <source>
        <dbReference type="ARBA" id="ARBA00001911"/>
    </source>
</evidence>
<dbReference type="SUPFAM" id="SSF52540">
    <property type="entry name" value="P-loop containing nucleoside triphosphate hydrolases"/>
    <property type="match status" value="1"/>
</dbReference>
<keyword evidence="17" id="KW-0170">Cobalt</keyword>
<dbReference type="GO" id="GO:0008652">
    <property type="term" value="P:amino acid biosynthetic process"/>
    <property type="evidence" value="ECO:0007669"/>
    <property type="project" value="UniProtKB-KW"/>
</dbReference>
<keyword evidence="7 19" id="KW-0028">Amino-acid biosynthesis</keyword>
<keyword evidence="19" id="KW-0460">Magnesium</keyword>
<dbReference type="Gene3D" id="3.40.50.300">
    <property type="entry name" value="P-loop containing nucleotide triphosphate hydrolases"/>
    <property type="match status" value="1"/>
</dbReference>
<evidence type="ECO:0000256" key="11">
    <source>
        <dbReference type="ARBA" id="ARBA00022777"/>
    </source>
</evidence>
<evidence type="ECO:0000256" key="6">
    <source>
        <dbReference type="ARBA" id="ARBA00022490"/>
    </source>
</evidence>
<keyword evidence="16 22" id="KW-0456">Lyase</keyword>
<evidence type="ECO:0000256" key="13">
    <source>
        <dbReference type="ARBA" id="ARBA00022840"/>
    </source>
</evidence>
<evidence type="ECO:0000256" key="2">
    <source>
        <dbReference type="ARBA" id="ARBA00001941"/>
    </source>
</evidence>
<evidence type="ECO:0000256" key="9">
    <source>
        <dbReference type="ARBA" id="ARBA00022723"/>
    </source>
</evidence>
<evidence type="ECO:0000256" key="8">
    <source>
        <dbReference type="ARBA" id="ARBA00022679"/>
    </source>
</evidence>
<evidence type="ECO:0000256" key="15">
    <source>
        <dbReference type="ARBA" id="ARBA00023141"/>
    </source>
</evidence>
<keyword evidence="11 19" id="KW-0418">Kinase</keyword>
<dbReference type="FunFam" id="3.40.50.1970:FF:000007">
    <property type="entry name" value="Pentafunctional AROM polypeptide"/>
    <property type="match status" value="1"/>
</dbReference>
<dbReference type="PANTHER" id="PTHR43622:SF7">
    <property type="entry name" value="3-DEHYDROQUINATE SYNTHASE, CHLOROPLASTIC"/>
    <property type="match status" value="1"/>
</dbReference>
<dbReference type="Gene3D" id="1.20.1090.10">
    <property type="entry name" value="Dehydroquinate synthase-like - alpha domain"/>
    <property type="match status" value="1"/>
</dbReference>
<feature type="binding site" evidence="19">
    <location>
        <position position="29"/>
    </location>
    <ligand>
        <name>Mg(2+)</name>
        <dbReference type="ChEBI" id="CHEBI:18420"/>
    </ligand>
</feature>
<accession>A0A840ILS6</accession>
<organism evidence="22 23">
    <name type="scientific">Conexibacter arvalis</name>
    <dbReference type="NCBI Taxonomy" id="912552"/>
    <lineage>
        <taxon>Bacteria</taxon>
        <taxon>Bacillati</taxon>
        <taxon>Actinomycetota</taxon>
        <taxon>Thermoleophilia</taxon>
        <taxon>Solirubrobacterales</taxon>
        <taxon>Conexibacteraceae</taxon>
        <taxon>Conexibacter</taxon>
    </lineage>
</organism>
<dbReference type="Pfam" id="PF24621">
    <property type="entry name" value="DHQS_C"/>
    <property type="match status" value="1"/>
</dbReference>
<evidence type="ECO:0000259" key="21">
    <source>
        <dbReference type="Pfam" id="PF24621"/>
    </source>
</evidence>
<feature type="binding site" evidence="19">
    <location>
        <position position="163"/>
    </location>
    <ligand>
        <name>ATP</name>
        <dbReference type="ChEBI" id="CHEBI:30616"/>
    </ligand>
</feature>
<comment type="cofactor">
    <cofactor evidence="2">
        <name>Co(2+)</name>
        <dbReference type="ChEBI" id="CHEBI:48828"/>
    </cofactor>
</comment>
<dbReference type="GO" id="GO:0009073">
    <property type="term" value="P:aromatic amino acid family biosynthetic process"/>
    <property type="evidence" value="ECO:0007669"/>
    <property type="project" value="UniProtKB-KW"/>
</dbReference>
<dbReference type="InterPro" id="IPR023000">
    <property type="entry name" value="Shikimate_kinase_CS"/>
</dbReference>
<feature type="binding site" evidence="19">
    <location>
        <position position="130"/>
    </location>
    <ligand>
        <name>ATP</name>
        <dbReference type="ChEBI" id="CHEBI:30616"/>
    </ligand>
</feature>
<dbReference type="InterPro" id="IPR000623">
    <property type="entry name" value="Shikimate_kinase/TSH1"/>
</dbReference>
<dbReference type="HAMAP" id="MF_00109">
    <property type="entry name" value="Shikimate_kinase"/>
    <property type="match status" value="1"/>
</dbReference>
<evidence type="ECO:0000259" key="20">
    <source>
        <dbReference type="Pfam" id="PF01761"/>
    </source>
</evidence>
<dbReference type="Gene3D" id="3.40.50.1970">
    <property type="match status" value="1"/>
</dbReference>
<keyword evidence="15 19" id="KW-0057">Aromatic amino acid biosynthesis</keyword>
<keyword evidence="9 19" id="KW-0479">Metal-binding</keyword>
<feature type="binding site" evidence="19">
    <location>
        <position position="146"/>
    </location>
    <ligand>
        <name>substrate</name>
    </ligand>
</feature>